<dbReference type="KEGG" id="aplt:ANPL_04650"/>
<evidence type="ECO:0000313" key="2">
    <source>
        <dbReference type="Proteomes" id="UP000500930"/>
    </source>
</evidence>
<organism evidence="1 2">
    <name type="scientific">Anaplasma platys</name>
    <dbReference type="NCBI Taxonomy" id="949"/>
    <lineage>
        <taxon>Bacteria</taxon>
        <taxon>Pseudomonadati</taxon>
        <taxon>Pseudomonadota</taxon>
        <taxon>Alphaproteobacteria</taxon>
        <taxon>Rickettsiales</taxon>
        <taxon>Anaplasmataceae</taxon>
        <taxon>Anaplasma</taxon>
    </lineage>
</organism>
<keyword evidence="2" id="KW-1185">Reference proteome</keyword>
<evidence type="ECO:0000313" key="1">
    <source>
        <dbReference type="EMBL" id="QJC27973.1"/>
    </source>
</evidence>
<accession>A0A858PZC2</accession>
<proteinExistence type="predicted"/>
<protein>
    <submittedName>
        <fullName evidence="1">Uncharacterized protein</fullName>
    </submittedName>
</protein>
<gene>
    <name evidence="1" type="ORF">ANPL_04650</name>
</gene>
<reference evidence="1 2" key="1">
    <citation type="journal article" date="2020" name="Pathogens">
        <title>First Whole Genome Sequence of Anaplasma platys, an Obligate Intracellular Rickettsial Pathogen of Dogs.</title>
        <authorList>
            <person name="Llanes A."/>
            <person name="Rajeev S."/>
        </authorList>
    </citation>
    <scope>NUCLEOTIDE SEQUENCE [LARGE SCALE GENOMIC DNA]</scope>
    <source>
        <strain evidence="1 2">S3</strain>
    </source>
</reference>
<sequence length="127" mass="13815">MSVRGFGNEINPSLNNVVDTCQSILIAASKGTYEQGHLPSFPHASYCPTLVFQVFSIAALVACGCRKITVGTFGNPVATYVMATHTYIYAYIAHMHPSLAISTHNSNVYFGTKTACKREKHQKLVTS</sequence>
<name>A0A858PZC2_9RICK</name>
<dbReference type="EMBL" id="CP046391">
    <property type="protein sequence ID" value="QJC27973.1"/>
    <property type="molecule type" value="Genomic_DNA"/>
</dbReference>
<dbReference type="Proteomes" id="UP000500930">
    <property type="component" value="Chromosome"/>
</dbReference>
<dbReference type="AlphaFoldDB" id="A0A858PZC2"/>